<name>A0A4Y2IVL8_ARAVE</name>
<dbReference type="SMART" id="SM00225">
    <property type="entry name" value="BTB"/>
    <property type="match status" value="1"/>
</dbReference>
<evidence type="ECO:0000313" key="3">
    <source>
        <dbReference type="Proteomes" id="UP000499080"/>
    </source>
</evidence>
<dbReference type="Gene3D" id="3.30.710.10">
    <property type="entry name" value="Potassium Channel Kv1.1, Chain A"/>
    <property type="match status" value="1"/>
</dbReference>
<dbReference type="GO" id="GO:0030163">
    <property type="term" value="P:protein catabolic process"/>
    <property type="evidence" value="ECO:0007669"/>
    <property type="project" value="UniProtKB-ARBA"/>
</dbReference>
<accession>A0A4Y2IVL8</accession>
<dbReference type="CDD" id="cd18186">
    <property type="entry name" value="BTB_POZ_ZBTB_KLHL-like"/>
    <property type="match status" value="1"/>
</dbReference>
<dbReference type="SUPFAM" id="SSF49599">
    <property type="entry name" value="TRAF domain-like"/>
    <property type="match status" value="1"/>
</dbReference>
<organism evidence="2 3">
    <name type="scientific">Araneus ventricosus</name>
    <name type="common">Orbweaver spider</name>
    <name type="synonym">Epeira ventricosa</name>
    <dbReference type="NCBI Taxonomy" id="182803"/>
    <lineage>
        <taxon>Eukaryota</taxon>
        <taxon>Metazoa</taxon>
        <taxon>Ecdysozoa</taxon>
        <taxon>Arthropoda</taxon>
        <taxon>Chelicerata</taxon>
        <taxon>Arachnida</taxon>
        <taxon>Araneae</taxon>
        <taxon>Araneomorphae</taxon>
        <taxon>Entelegynae</taxon>
        <taxon>Araneoidea</taxon>
        <taxon>Araneidae</taxon>
        <taxon>Araneus</taxon>
    </lineage>
</organism>
<dbReference type="Proteomes" id="UP000499080">
    <property type="component" value="Unassembled WGS sequence"/>
</dbReference>
<dbReference type="InterPro" id="IPR011333">
    <property type="entry name" value="SKP1/BTB/POZ_sf"/>
</dbReference>
<protein>
    <submittedName>
        <fullName evidence="2">TD and POZ domain-containing protein 1</fullName>
    </submittedName>
</protein>
<dbReference type="PROSITE" id="PS50097">
    <property type="entry name" value="BTB"/>
    <property type="match status" value="1"/>
</dbReference>
<proteinExistence type="predicted"/>
<comment type="caution">
    <text evidence="2">The sequence shown here is derived from an EMBL/GenBank/DDBJ whole genome shotgun (WGS) entry which is preliminary data.</text>
</comment>
<evidence type="ECO:0000259" key="1">
    <source>
        <dbReference type="PROSITE" id="PS50097"/>
    </source>
</evidence>
<sequence length="547" mass="63494">MDGKRKCFTFIWKIKNFRSSFHRIIYFDSPIFFVHEIDRSKWNCRCYWCSEIDTDIYDDATPTFLACTLCREYSEYSDGPVKVELDYELSFLTGDGSVIHSELFRNKAYIKDYEDGDSSLRAEVFDMFVDKDHLFLPDDTLTVRCRMWKSQGTMSESVRCTVATRFNSECTSFDGVIGTFSSLKTKSKNSMCIKPTDKELPFTSMNLLISDNGELCIQIMPCEYFNTKFMHKLEVFILDVFKNKVKSCDGEIYDNPPFYIPLTFSMKRLIRNKERYLPDDVLTLQCKFTNSVCSIEPEKIDDMVYDYDCEDIQAAVTNARNTSSSSPSGKELEKIEDMSYDCEDMQAAITNATNTNSSIEHHTKSLTTLMDDLISFFSEGILYDTKLKTFTETFPAHSVVLSARSPVFKSMFATDMREKTKGCIDIEDLDANTVRQMLLFMYKDTLDDLYYEGAKSLYFAADKYNIVSLRHKCSKFLKQELQHSNCCEVLLLADKHQDIDLKTSVQDYIEKNDEAILSSDEWKDLEENHSRLTIEILRTLYMKNRKT</sequence>
<dbReference type="Pfam" id="PF00651">
    <property type="entry name" value="BTB"/>
    <property type="match status" value="1"/>
</dbReference>
<evidence type="ECO:0000313" key="2">
    <source>
        <dbReference type="EMBL" id="GBM80962.1"/>
    </source>
</evidence>
<dbReference type="InterPro" id="IPR008974">
    <property type="entry name" value="TRAF-like"/>
</dbReference>
<dbReference type="InterPro" id="IPR000210">
    <property type="entry name" value="BTB/POZ_dom"/>
</dbReference>
<dbReference type="PANTHER" id="PTHR24413">
    <property type="entry name" value="SPECKLE-TYPE POZ PROTEIN"/>
    <property type="match status" value="1"/>
</dbReference>
<keyword evidence="3" id="KW-1185">Reference proteome</keyword>
<gene>
    <name evidence="2" type="primary">Tdpoz1_22</name>
    <name evidence="2" type="ORF">AVEN_11483_1</name>
</gene>
<reference evidence="2 3" key="1">
    <citation type="journal article" date="2019" name="Sci. Rep.">
        <title>Orb-weaving spider Araneus ventricosus genome elucidates the spidroin gene catalogue.</title>
        <authorList>
            <person name="Kono N."/>
            <person name="Nakamura H."/>
            <person name="Ohtoshi R."/>
            <person name="Moran D.A.P."/>
            <person name="Shinohara A."/>
            <person name="Yoshida Y."/>
            <person name="Fujiwara M."/>
            <person name="Mori M."/>
            <person name="Tomita M."/>
            <person name="Arakawa K."/>
        </authorList>
    </citation>
    <scope>NUCLEOTIDE SEQUENCE [LARGE SCALE GENOMIC DNA]</scope>
</reference>
<dbReference type="CDD" id="cd00121">
    <property type="entry name" value="MATH"/>
    <property type="match status" value="1"/>
</dbReference>
<dbReference type="AlphaFoldDB" id="A0A4Y2IVL8"/>
<dbReference type="OrthoDB" id="6431021at2759"/>
<dbReference type="Gene3D" id="1.25.40.420">
    <property type="match status" value="1"/>
</dbReference>
<dbReference type="InterPro" id="IPR002083">
    <property type="entry name" value="MATH/TRAF_dom"/>
</dbReference>
<dbReference type="EMBL" id="BGPR01002914">
    <property type="protein sequence ID" value="GBM80962.1"/>
    <property type="molecule type" value="Genomic_DNA"/>
</dbReference>
<dbReference type="SUPFAM" id="SSF54695">
    <property type="entry name" value="POZ domain"/>
    <property type="match status" value="1"/>
</dbReference>
<dbReference type="Gene3D" id="2.60.210.10">
    <property type="entry name" value="Apoptosis, Tumor Necrosis Factor Receptor Associated Protein 2, Chain A"/>
    <property type="match status" value="1"/>
</dbReference>
<feature type="domain" description="BTB" evidence="1">
    <location>
        <begin position="383"/>
        <end position="447"/>
    </location>
</feature>